<dbReference type="Proteomes" id="UP001589867">
    <property type="component" value="Unassembled WGS sequence"/>
</dbReference>
<dbReference type="PANTHER" id="PTHR10138">
    <property type="entry name" value="TRYPTOPHAN 2,3-DIOXYGENASE"/>
    <property type="match status" value="1"/>
</dbReference>
<name>A0ABV6MA35_9ACTN</name>
<proteinExistence type="predicted"/>
<gene>
    <name evidence="1" type="ORF">ACFFIA_27315</name>
</gene>
<evidence type="ECO:0008006" key="3">
    <source>
        <dbReference type="Google" id="ProtNLM"/>
    </source>
</evidence>
<dbReference type="RefSeq" id="WP_377255652.1">
    <property type="nucleotide sequence ID" value="NZ_JBHLUH010000059.1"/>
</dbReference>
<dbReference type="Gene3D" id="1.20.58.480">
    <property type="match status" value="1"/>
</dbReference>
<organism evidence="1 2">
    <name type="scientific">Phytohabitans kaempferiae</name>
    <dbReference type="NCBI Taxonomy" id="1620943"/>
    <lineage>
        <taxon>Bacteria</taxon>
        <taxon>Bacillati</taxon>
        <taxon>Actinomycetota</taxon>
        <taxon>Actinomycetes</taxon>
        <taxon>Micromonosporales</taxon>
        <taxon>Micromonosporaceae</taxon>
    </lineage>
</organism>
<dbReference type="PANTHER" id="PTHR10138:SF0">
    <property type="entry name" value="TRYPTOPHAN 2,3-DIOXYGENASE"/>
    <property type="match status" value="1"/>
</dbReference>
<dbReference type="InterPro" id="IPR004981">
    <property type="entry name" value="Trp_2_3_dOase"/>
</dbReference>
<protein>
    <recommendedName>
        <fullName evidence="3">Tryptophan 2,3-dioxygenase</fullName>
    </recommendedName>
</protein>
<keyword evidence="2" id="KW-1185">Reference proteome</keyword>
<evidence type="ECO:0000313" key="1">
    <source>
        <dbReference type="EMBL" id="MFC0531359.1"/>
    </source>
</evidence>
<dbReference type="InterPro" id="IPR037217">
    <property type="entry name" value="Trp/Indoleamine_2_3_dOase-like"/>
</dbReference>
<comment type="caution">
    <text evidence="1">The sequence shown here is derived from an EMBL/GenBank/DDBJ whole genome shotgun (WGS) entry which is preliminary data.</text>
</comment>
<accession>A0ABV6MA35</accession>
<evidence type="ECO:0000313" key="2">
    <source>
        <dbReference type="Proteomes" id="UP001589867"/>
    </source>
</evidence>
<dbReference type="EMBL" id="JBHLUH010000059">
    <property type="protein sequence ID" value="MFC0531359.1"/>
    <property type="molecule type" value="Genomic_DNA"/>
</dbReference>
<sequence length="414" mass="45603">MRELTGWLSASTADPASFPYQTVVTAVQHFGKAAVPDDLLVLLDKVRGGLAPTADERDPARLMLDRFLGIVLDRWDGQFDAPSYLALALLPMPDLAEPDLGAGWRTHDWLTVHLLADMLVFETTALRHPGHVPLPRQRPSASIVAKRCRLAIRAATPALTRLRLDRPSTDDLLADGAHQLWATITDPLPPACLDAVRYSMLPVDTVHDEWMFIRVLQCFEAAFTLMAVELKAANQVLDRGNARLAAVFLDGAASVLRDARPLFSLIATMQPQAFATFRVHTEGASAIQSRAAKLVEVLCRRPDQQRLDSAAFTSVPDVRQLVVDGHRGFEDIYLESLATGRLDAGQRGRVEQAMAALAEAVEQWRQTHYRLAVRFLGEKPGTGSTSGPEYLAAVRRIPLFRSVPGTTDQPRVCR</sequence>
<reference evidence="1 2" key="1">
    <citation type="submission" date="2024-09" db="EMBL/GenBank/DDBJ databases">
        <authorList>
            <person name="Sun Q."/>
            <person name="Mori K."/>
        </authorList>
    </citation>
    <scope>NUCLEOTIDE SEQUENCE [LARGE SCALE GENOMIC DNA]</scope>
    <source>
        <strain evidence="1 2">TBRC 3947</strain>
    </source>
</reference>
<dbReference type="SUPFAM" id="SSF140959">
    <property type="entry name" value="Indolic compounds 2,3-dioxygenase-like"/>
    <property type="match status" value="1"/>
</dbReference>